<gene>
    <name evidence="1" type="ORF">MANES_04G086301v8</name>
</gene>
<dbReference type="Proteomes" id="UP000091857">
    <property type="component" value="Chromosome 4"/>
</dbReference>
<reference evidence="2" key="1">
    <citation type="journal article" date="2016" name="Nat. Biotechnol.">
        <title>Sequencing wild and cultivated cassava and related species reveals extensive interspecific hybridization and genetic diversity.</title>
        <authorList>
            <person name="Bredeson J.V."/>
            <person name="Lyons J.B."/>
            <person name="Prochnik S.E."/>
            <person name="Wu G.A."/>
            <person name="Ha C.M."/>
            <person name="Edsinger-Gonzales E."/>
            <person name="Grimwood J."/>
            <person name="Schmutz J."/>
            <person name="Rabbi I.Y."/>
            <person name="Egesi C."/>
            <person name="Nauluvula P."/>
            <person name="Lebot V."/>
            <person name="Ndunguru J."/>
            <person name="Mkamilo G."/>
            <person name="Bart R.S."/>
            <person name="Setter T.L."/>
            <person name="Gleadow R.M."/>
            <person name="Kulakow P."/>
            <person name="Ferguson M.E."/>
            <person name="Rounsley S."/>
            <person name="Rokhsar D.S."/>
        </authorList>
    </citation>
    <scope>NUCLEOTIDE SEQUENCE [LARGE SCALE GENOMIC DNA]</scope>
    <source>
        <strain evidence="2">cv. AM560-2</strain>
    </source>
</reference>
<keyword evidence="2" id="KW-1185">Reference proteome</keyword>
<evidence type="ECO:0000313" key="1">
    <source>
        <dbReference type="EMBL" id="KAG8655907.1"/>
    </source>
</evidence>
<accession>A0ACB7HSY4</accession>
<organism evidence="1 2">
    <name type="scientific">Manihot esculenta</name>
    <name type="common">Cassava</name>
    <name type="synonym">Jatropha manihot</name>
    <dbReference type="NCBI Taxonomy" id="3983"/>
    <lineage>
        <taxon>Eukaryota</taxon>
        <taxon>Viridiplantae</taxon>
        <taxon>Streptophyta</taxon>
        <taxon>Embryophyta</taxon>
        <taxon>Tracheophyta</taxon>
        <taxon>Spermatophyta</taxon>
        <taxon>Magnoliopsida</taxon>
        <taxon>eudicotyledons</taxon>
        <taxon>Gunneridae</taxon>
        <taxon>Pentapetalae</taxon>
        <taxon>rosids</taxon>
        <taxon>fabids</taxon>
        <taxon>Malpighiales</taxon>
        <taxon>Euphorbiaceae</taxon>
        <taxon>Crotonoideae</taxon>
        <taxon>Manihoteae</taxon>
        <taxon>Manihot</taxon>
    </lineage>
</organism>
<proteinExistence type="predicted"/>
<dbReference type="EMBL" id="CM004390">
    <property type="protein sequence ID" value="KAG8655907.1"/>
    <property type="molecule type" value="Genomic_DNA"/>
</dbReference>
<sequence length="970" mass="107840">MGEKKKNTTESGHEGSDTKNSPNTVFVSNLPRLFTNSQLEETFSDIGPIRRCFVVTQKGSTEHRGFGFVQFAIKEDANRAIKLKNGSPVGGQKIVVKQAKSRSPLEQRQTKAAQVDDSDGAAKTNNDAISSVDKDALNLPESGKRQKPRQAVKLVNELADKESCSEKQRVARTVIFGSLLNDAMAEEVHRCAKEVGSVCSVTYPLPEEELQQHGLAQDGCRLSASAVLYTSVKEARSAVAMIHQKQIKGGIVWARQLGGEGSRTQKWKIIVRNLPFKAKANELKDVFSAAGFVWDVFIPHNSETGLSKGFAFVKFTCKQDAENAIKKFNAQMYGKRPMAVDWAVPKKIYSSGANVSLATEDGQQNEKEGSSDSSSDDLEEDNDDDDDDRGDVAPDNSDSFEKEHMPAEVDFDAEADIAKKVLKNLISSSSKGTIPSDVNDSTLPKGKKKPNSDENVDVPNEKSSKQDTSSGITLPESSGKNSSSDIQKREGEDDLQRTVFISNLPFDVDNEEVKQRFSAFGEVKSFVPVLHQVTKRPRGTGFLKFKTKDAATAAVSAANVASGLGILLKGRQLTVLKALDRKSAHDKEMEKAKIEDHDHRNLYLAKEGLILEGTPASEGMSASDMAKRKTLHEKKMTKLRSPNFHVSRTRLVIYNLPQSMTEKKLKKLCIDAVISRATKQKPMIRQIKLLKSMKKGKVVLKTNSRGVAFVEFTEHQHALVALRVLNNNPETFGPEHRPIVEFALDNVQKLKLRNAKLQAQQQESRDDLKDVQEDDVSHELYDIPRRKENSRKRKSQVENIEANDSELDKNEEENMVSEEASPKNQRNDKKRKSNGGSRKKGTPAQGEFNSTKQKVKGSVQEQTDHRVRKPDNRSAVKGEMAARNTDESKPSKEADLKLKKRKLSSKAALEDGEKGSKKRSKKNKDPLGRDIVDKLDMLIEEYKSKFSKQSSQKPGGEKQANKPLKRWFQS</sequence>
<protein>
    <submittedName>
        <fullName evidence="1">Uncharacterized protein</fullName>
    </submittedName>
</protein>
<comment type="caution">
    <text evidence="1">The sequence shown here is derived from an EMBL/GenBank/DDBJ whole genome shotgun (WGS) entry which is preliminary data.</text>
</comment>
<evidence type="ECO:0000313" key="2">
    <source>
        <dbReference type="Proteomes" id="UP000091857"/>
    </source>
</evidence>
<name>A0ACB7HSY4_MANES</name>